<dbReference type="RefSeq" id="WP_068135899.1">
    <property type="nucleotide sequence ID" value="NZ_AP014924.1"/>
</dbReference>
<dbReference type="Proteomes" id="UP000065807">
    <property type="component" value="Chromosome"/>
</dbReference>
<reference evidence="4" key="2">
    <citation type="journal article" date="2016" name="Int. J. Syst. Evol. Microbiol.">
        <title>Complete genome sequence and cell structure of Limnochorda pilosa, a Gram-negative spore-former within the phylum Firmicutes.</title>
        <authorList>
            <person name="Watanabe M."/>
            <person name="Kojima H."/>
            <person name="Fukui M."/>
        </authorList>
    </citation>
    <scope>NUCLEOTIDE SEQUENCE [LARGE SCALE GENOMIC DNA]</scope>
    <source>
        <strain evidence="4">HC45</strain>
    </source>
</reference>
<feature type="domain" description="CN hydrolase" evidence="2">
    <location>
        <begin position="1"/>
        <end position="321"/>
    </location>
</feature>
<keyword evidence="1" id="KW-0378">Hydrolase</keyword>
<organism evidence="3 4">
    <name type="scientific">Limnochorda pilosa</name>
    <dbReference type="NCBI Taxonomy" id="1555112"/>
    <lineage>
        <taxon>Bacteria</taxon>
        <taxon>Bacillati</taxon>
        <taxon>Bacillota</taxon>
        <taxon>Limnochordia</taxon>
        <taxon>Limnochordales</taxon>
        <taxon>Limnochordaceae</taxon>
        <taxon>Limnochorda</taxon>
    </lineage>
</organism>
<keyword evidence="4" id="KW-1185">Reference proteome</keyword>
<protein>
    <submittedName>
        <fullName evidence="3">Nitrilase/cyanide hydratase and apolipoprotein N-acyltransferase</fullName>
    </submittedName>
</protein>
<evidence type="ECO:0000313" key="3">
    <source>
        <dbReference type="EMBL" id="BAS27271.1"/>
    </source>
</evidence>
<name>A0A0K2SJI3_LIMPI</name>
<dbReference type="InterPro" id="IPR036526">
    <property type="entry name" value="C-N_Hydrolase_sf"/>
</dbReference>
<proteinExistence type="predicted"/>
<dbReference type="Gene3D" id="3.60.110.10">
    <property type="entry name" value="Carbon-nitrogen hydrolase"/>
    <property type="match status" value="1"/>
</dbReference>
<keyword evidence="3" id="KW-0449">Lipoprotein</keyword>
<dbReference type="CDD" id="cd07197">
    <property type="entry name" value="nitrilase"/>
    <property type="match status" value="1"/>
</dbReference>
<accession>A0A0K2SJI3</accession>
<dbReference type="PROSITE" id="PS50263">
    <property type="entry name" value="CN_HYDROLASE"/>
    <property type="match status" value="1"/>
</dbReference>
<evidence type="ECO:0000259" key="2">
    <source>
        <dbReference type="PROSITE" id="PS50263"/>
    </source>
</evidence>
<dbReference type="GO" id="GO:0016746">
    <property type="term" value="F:acyltransferase activity"/>
    <property type="evidence" value="ECO:0007669"/>
    <property type="project" value="UniProtKB-KW"/>
</dbReference>
<dbReference type="InterPro" id="IPR050345">
    <property type="entry name" value="Aliph_Amidase/BUP"/>
</dbReference>
<sequence>MAVQQRLEAADYADLARLERRLGALLGSGLRRLPGDVPVLAAFPEDAGTLLGFAEDRELLEGRGQLASAVRALARRHLWGVARTRLLRRVSVIRALFLERAPTAHRAYVELFGNLARRYGCHLVAGSAVFPDHRLHEGVPELLPGPAAYNTSYLFDPGGRVVASQRKVHLVELEAEGNLDLTPAPAETLSVVPTPVGRVGIAICYDAFHPDVRERLREQGVQVLVQPSANPKAWDDWQRDDWARGSWQAVLEGGGRPLYAVNPMMVGSLFDLAFEGQSGIFTSRRDLGREEGYAGRPARPGVVALARGWTGAEVLAAALPHPDELDAAR</sequence>
<dbReference type="EMBL" id="AP014924">
    <property type="protein sequence ID" value="BAS27271.1"/>
    <property type="molecule type" value="Genomic_DNA"/>
</dbReference>
<dbReference type="GO" id="GO:0016811">
    <property type="term" value="F:hydrolase activity, acting on carbon-nitrogen (but not peptide) bonds, in linear amides"/>
    <property type="evidence" value="ECO:0007669"/>
    <property type="project" value="TreeGrafter"/>
</dbReference>
<evidence type="ECO:0000313" key="4">
    <source>
        <dbReference type="Proteomes" id="UP000065807"/>
    </source>
</evidence>
<keyword evidence="3" id="KW-0808">Transferase</keyword>
<keyword evidence="3" id="KW-0012">Acyltransferase</keyword>
<dbReference type="PANTHER" id="PTHR43674">
    <property type="entry name" value="NITRILASE C965.09-RELATED"/>
    <property type="match status" value="1"/>
</dbReference>
<dbReference type="PANTHER" id="PTHR43674:SF13">
    <property type="entry name" value="CN HYDROLASE DOMAIN-CONTAINING PROTEIN"/>
    <property type="match status" value="1"/>
</dbReference>
<dbReference type="SUPFAM" id="SSF56317">
    <property type="entry name" value="Carbon-nitrogen hydrolase"/>
    <property type="match status" value="1"/>
</dbReference>
<evidence type="ECO:0000256" key="1">
    <source>
        <dbReference type="ARBA" id="ARBA00022801"/>
    </source>
</evidence>
<dbReference type="Pfam" id="PF00795">
    <property type="entry name" value="CN_hydrolase"/>
    <property type="match status" value="1"/>
</dbReference>
<dbReference type="InterPro" id="IPR003010">
    <property type="entry name" value="C-N_Hydrolase"/>
</dbReference>
<dbReference type="AlphaFoldDB" id="A0A0K2SJI3"/>
<gene>
    <name evidence="3" type="ORF">LIP_1420</name>
</gene>
<dbReference type="KEGG" id="lpil:LIP_1420"/>
<dbReference type="STRING" id="1555112.LIP_1420"/>
<dbReference type="OrthoDB" id="9811121at2"/>
<reference evidence="4" key="1">
    <citation type="submission" date="2015-07" db="EMBL/GenBank/DDBJ databases">
        <title>Complete genome sequence and phylogenetic analysis of Limnochorda pilosa.</title>
        <authorList>
            <person name="Watanabe M."/>
            <person name="Kojima H."/>
            <person name="Fukui M."/>
        </authorList>
    </citation>
    <scope>NUCLEOTIDE SEQUENCE [LARGE SCALE GENOMIC DNA]</scope>
    <source>
        <strain evidence="4">HC45</strain>
    </source>
</reference>